<dbReference type="GO" id="GO:0003700">
    <property type="term" value="F:DNA-binding transcription factor activity"/>
    <property type="evidence" value="ECO:0007669"/>
    <property type="project" value="InterPro"/>
</dbReference>
<comment type="caution">
    <text evidence="6">The sequence shown here is derived from an EMBL/GenBank/DDBJ whole genome shotgun (WGS) entry which is preliminary data.</text>
</comment>
<evidence type="ECO:0000313" key="7">
    <source>
        <dbReference type="Proteomes" id="UP000313988"/>
    </source>
</evidence>
<proteinExistence type="predicted"/>
<dbReference type="OrthoDB" id="9798835at2"/>
<dbReference type="EMBL" id="JACHEW010000014">
    <property type="protein sequence ID" value="MBB6017445.1"/>
    <property type="molecule type" value="Genomic_DNA"/>
</dbReference>
<dbReference type="InterPro" id="IPR051081">
    <property type="entry name" value="HTH_MetalResp_TranReg"/>
</dbReference>
<keyword evidence="1" id="KW-0805">Transcription regulation</keyword>
<sequence length="108" mass="11599">MNFDETASVFKALGDAHRLRALHFLATADAGCCSTGQGICTCDVQERLGLSQPTTSHHMKILVDAGLVHAEKSSKWTYYTLSAQGLLIVRSALDRLLAAAPQAQKEAV</sequence>
<keyword evidence="2" id="KW-0238">DNA-binding</keyword>
<dbReference type="Pfam" id="PF01022">
    <property type="entry name" value="HTH_5"/>
    <property type="match status" value="1"/>
</dbReference>
<dbReference type="Proteomes" id="UP000313988">
    <property type="component" value="Unassembled WGS sequence"/>
</dbReference>
<dbReference type="RefSeq" id="WP_139401712.1">
    <property type="nucleotide sequence ID" value="NZ_JACHEW010000014.1"/>
</dbReference>
<keyword evidence="8" id="KW-1185">Reference proteome</keyword>
<dbReference type="InterPro" id="IPR018334">
    <property type="entry name" value="ArsR_HTH"/>
</dbReference>
<evidence type="ECO:0000313" key="8">
    <source>
        <dbReference type="Proteomes" id="UP000629870"/>
    </source>
</evidence>
<evidence type="ECO:0000256" key="1">
    <source>
        <dbReference type="ARBA" id="ARBA00023015"/>
    </source>
</evidence>
<dbReference type="InterPro" id="IPR011991">
    <property type="entry name" value="ArsR-like_HTH"/>
</dbReference>
<keyword evidence="3" id="KW-0804">Transcription</keyword>
<dbReference type="InterPro" id="IPR036390">
    <property type="entry name" value="WH_DNA-bd_sf"/>
</dbReference>
<organism evidence="6 7">
    <name type="scientific">Deinococcus radiopugnans ATCC 19172</name>
    <dbReference type="NCBI Taxonomy" id="585398"/>
    <lineage>
        <taxon>Bacteria</taxon>
        <taxon>Thermotogati</taxon>
        <taxon>Deinococcota</taxon>
        <taxon>Deinococci</taxon>
        <taxon>Deinococcales</taxon>
        <taxon>Deinococcaceae</taxon>
        <taxon>Deinococcus</taxon>
    </lineage>
</organism>
<evidence type="ECO:0000259" key="4">
    <source>
        <dbReference type="PROSITE" id="PS50987"/>
    </source>
</evidence>
<evidence type="ECO:0000313" key="5">
    <source>
        <dbReference type="EMBL" id="MBB6017445.1"/>
    </source>
</evidence>
<dbReference type="EMBL" id="VDMO01000005">
    <property type="protein sequence ID" value="TNM71974.1"/>
    <property type="molecule type" value="Genomic_DNA"/>
</dbReference>
<reference evidence="5 8" key="2">
    <citation type="submission" date="2020-08" db="EMBL/GenBank/DDBJ databases">
        <title>Genomic Encyclopedia of Type Strains, Phase IV (KMG-IV): sequencing the most valuable type-strain genomes for metagenomic binning, comparative biology and taxonomic classification.</title>
        <authorList>
            <person name="Goeker M."/>
        </authorList>
    </citation>
    <scope>NUCLEOTIDE SEQUENCE [LARGE SCALE GENOMIC DNA]</scope>
    <source>
        <strain evidence="5 8">DSM 12027</strain>
    </source>
</reference>
<evidence type="ECO:0000256" key="2">
    <source>
        <dbReference type="ARBA" id="ARBA00023125"/>
    </source>
</evidence>
<protein>
    <submittedName>
        <fullName evidence="5">ArsR family transcriptional regulator</fullName>
    </submittedName>
    <submittedName>
        <fullName evidence="6">Helix-turn-helix transcriptional regulator</fullName>
    </submittedName>
</protein>
<feature type="domain" description="HTH arsR-type" evidence="4">
    <location>
        <begin position="1"/>
        <end position="104"/>
    </location>
</feature>
<name>A0A5C4Y914_9DEIO</name>
<reference evidence="6 7" key="1">
    <citation type="submission" date="2019-06" db="EMBL/GenBank/DDBJ databases">
        <title>Genome sequence of Deinococcus radiopugnans ATCC 19172.</title>
        <authorList>
            <person name="Maclea K.S."/>
            <person name="Maynard C.R."/>
        </authorList>
    </citation>
    <scope>NUCLEOTIDE SEQUENCE [LARGE SCALE GENOMIC DNA]</scope>
    <source>
        <strain evidence="6 7">ATCC 19172</strain>
    </source>
</reference>
<evidence type="ECO:0000313" key="6">
    <source>
        <dbReference type="EMBL" id="TNM71974.1"/>
    </source>
</evidence>
<dbReference type="PANTHER" id="PTHR33154:SF33">
    <property type="entry name" value="TRANSCRIPTIONAL REPRESSOR SDPR"/>
    <property type="match status" value="1"/>
</dbReference>
<dbReference type="GO" id="GO:0003677">
    <property type="term" value="F:DNA binding"/>
    <property type="evidence" value="ECO:0007669"/>
    <property type="project" value="UniProtKB-KW"/>
</dbReference>
<dbReference type="InterPro" id="IPR036388">
    <property type="entry name" value="WH-like_DNA-bd_sf"/>
</dbReference>
<dbReference type="Proteomes" id="UP000629870">
    <property type="component" value="Unassembled WGS sequence"/>
</dbReference>
<dbReference type="AlphaFoldDB" id="A0A5C4Y914"/>
<dbReference type="CDD" id="cd00090">
    <property type="entry name" value="HTH_ARSR"/>
    <property type="match status" value="1"/>
</dbReference>
<evidence type="ECO:0000256" key="3">
    <source>
        <dbReference type="ARBA" id="ARBA00023163"/>
    </source>
</evidence>
<dbReference type="SMART" id="SM00418">
    <property type="entry name" value="HTH_ARSR"/>
    <property type="match status" value="1"/>
</dbReference>
<dbReference type="NCBIfam" id="NF033788">
    <property type="entry name" value="HTH_metalloreg"/>
    <property type="match status" value="1"/>
</dbReference>
<dbReference type="SUPFAM" id="SSF46785">
    <property type="entry name" value="Winged helix' DNA-binding domain"/>
    <property type="match status" value="1"/>
</dbReference>
<dbReference type="PROSITE" id="PS50987">
    <property type="entry name" value="HTH_ARSR_2"/>
    <property type="match status" value="1"/>
</dbReference>
<dbReference type="PROSITE" id="PS00846">
    <property type="entry name" value="HTH_ARSR_1"/>
    <property type="match status" value="1"/>
</dbReference>
<gene>
    <name evidence="6" type="ORF">FHR04_06315</name>
    <name evidence="5" type="ORF">HNQ04_002710</name>
</gene>
<dbReference type="Gene3D" id="1.10.10.10">
    <property type="entry name" value="Winged helix-like DNA-binding domain superfamily/Winged helix DNA-binding domain"/>
    <property type="match status" value="1"/>
</dbReference>
<dbReference type="PANTHER" id="PTHR33154">
    <property type="entry name" value="TRANSCRIPTIONAL REGULATOR, ARSR FAMILY"/>
    <property type="match status" value="1"/>
</dbReference>
<accession>A0A5C4Y914</accession>
<dbReference type="InterPro" id="IPR001845">
    <property type="entry name" value="HTH_ArsR_DNA-bd_dom"/>
</dbReference>